<comment type="similarity">
    <text evidence="1">Belongs to the AfsR/DnrI/RedD regulatory family.</text>
</comment>
<feature type="domain" description="OmpR/PhoB-type" evidence="6">
    <location>
        <begin position="17"/>
        <end position="119"/>
    </location>
</feature>
<comment type="caution">
    <text evidence="7">The sequence shown here is derived from an EMBL/GenBank/DDBJ whole genome shotgun (WGS) entry which is preliminary data.</text>
</comment>
<dbReference type="Gene3D" id="1.10.10.10">
    <property type="entry name" value="Winged helix-like DNA-binding domain superfamily/Winged helix DNA-binding domain"/>
    <property type="match status" value="1"/>
</dbReference>
<dbReference type="InterPro" id="IPR036388">
    <property type="entry name" value="WH-like_DNA-bd_sf"/>
</dbReference>
<dbReference type="GO" id="GO:0003677">
    <property type="term" value="F:DNA binding"/>
    <property type="evidence" value="ECO:0007669"/>
    <property type="project" value="UniProtKB-KW"/>
</dbReference>
<dbReference type="Pfam" id="PF00486">
    <property type="entry name" value="Trans_reg_C"/>
    <property type="match status" value="1"/>
</dbReference>
<feature type="DNA-binding region" description="OmpR/PhoB-type" evidence="5">
    <location>
        <begin position="17"/>
        <end position="119"/>
    </location>
</feature>
<keyword evidence="3 5" id="KW-0238">DNA-binding</keyword>
<dbReference type="InterPro" id="IPR001867">
    <property type="entry name" value="OmpR/PhoB-type_DNA-bd"/>
</dbReference>
<evidence type="ECO:0000256" key="1">
    <source>
        <dbReference type="ARBA" id="ARBA00005820"/>
    </source>
</evidence>
<dbReference type="Gene3D" id="1.25.40.10">
    <property type="entry name" value="Tetratricopeptide repeat domain"/>
    <property type="match status" value="1"/>
</dbReference>
<proteinExistence type="inferred from homology"/>
<evidence type="ECO:0000256" key="2">
    <source>
        <dbReference type="ARBA" id="ARBA00023015"/>
    </source>
</evidence>
<dbReference type="InterPro" id="IPR005158">
    <property type="entry name" value="BTAD"/>
</dbReference>
<dbReference type="PANTHER" id="PTHR35807:SF1">
    <property type="entry name" value="TRANSCRIPTIONAL REGULATOR REDD"/>
    <property type="match status" value="1"/>
</dbReference>
<sequence length="257" mass="28375">MSLGGNKALTLCPHLLPTVVTMTSIELLGPVRVLQDGKELALGSARQRAVLAVLASHAGQVVSRDAIIRAVWGEPEPASAASNLHSYVSGLRRVLRTEVESAPSGYVLRVGKDQLDVGRVERLYWRGKAARCPKEAEEALTAALALWRGDALQKVPGPWADAERRRLAERRLQVLEELYRVKLRRGAHLELIAELEHLVRMHPGRDVFVELLMTALALADRRAEALALYREIRNPAPALRRLQAMVLAGEEVYVESA</sequence>
<evidence type="ECO:0000313" key="8">
    <source>
        <dbReference type="Proteomes" id="UP000763557"/>
    </source>
</evidence>
<dbReference type="SMART" id="SM00862">
    <property type="entry name" value="Trans_reg_C"/>
    <property type="match status" value="1"/>
</dbReference>
<gene>
    <name evidence="7" type="ORF">GC106_31530</name>
</gene>
<reference evidence="7 8" key="1">
    <citation type="submission" date="2020-01" db="EMBL/GenBank/DDBJ databases">
        <title>Kibdelosporangium persica a novel Actinomycetes from a hot desert in Iran.</title>
        <authorList>
            <person name="Safaei N."/>
            <person name="Zaburannyi N."/>
            <person name="Mueller R."/>
            <person name="Wink J."/>
        </authorList>
    </citation>
    <scope>NUCLEOTIDE SEQUENCE [LARGE SCALE GENOMIC DNA]</scope>
    <source>
        <strain evidence="7 8">4NS15</strain>
    </source>
</reference>
<evidence type="ECO:0000259" key="6">
    <source>
        <dbReference type="PROSITE" id="PS51755"/>
    </source>
</evidence>
<evidence type="ECO:0000256" key="5">
    <source>
        <dbReference type="PROSITE-ProRule" id="PRU01091"/>
    </source>
</evidence>
<evidence type="ECO:0000256" key="3">
    <source>
        <dbReference type="ARBA" id="ARBA00023125"/>
    </source>
</evidence>
<evidence type="ECO:0000256" key="4">
    <source>
        <dbReference type="ARBA" id="ARBA00023163"/>
    </source>
</evidence>
<dbReference type="Pfam" id="PF03704">
    <property type="entry name" value="BTAD"/>
    <property type="match status" value="1"/>
</dbReference>
<dbReference type="SUPFAM" id="SSF46894">
    <property type="entry name" value="C-terminal effector domain of the bipartite response regulators"/>
    <property type="match status" value="1"/>
</dbReference>
<organism evidence="7 8">
    <name type="scientific">Kibdelosporangium persicum</name>
    <dbReference type="NCBI Taxonomy" id="2698649"/>
    <lineage>
        <taxon>Bacteria</taxon>
        <taxon>Bacillati</taxon>
        <taxon>Actinomycetota</taxon>
        <taxon>Actinomycetes</taxon>
        <taxon>Pseudonocardiales</taxon>
        <taxon>Pseudonocardiaceae</taxon>
        <taxon>Kibdelosporangium</taxon>
    </lineage>
</organism>
<dbReference type="PANTHER" id="PTHR35807">
    <property type="entry name" value="TRANSCRIPTIONAL REGULATOR REDD-RELATED"/>
    <property type="match status" value="1"/>
</dbReference>
<evidence type="ECO:0000313" key="7">
    <source>
        <dbReference type="EMBL" id="NRN65936.1"/>
    </source>
</evidence>
<keyword evidence="2" id="KW-0805">Transcription regulation</keyword>
<dbReference type="EMBL" id="JAAATY010000008">
    <property type="protein sequence ID" value="NRN65936.1"/>
    <property type="molecule type" value="Genomic_DNA"/>
</dbReference>
<keyword evidence="8" id="KW-1185">Reference proteome</keyword>
<accession>A0ABX2F3M1</accession>
<name>A0ABX2F3M1_9PSEU</name>
<dbReference type="SUPFAM" id="SSF48452">
    <property type="entry name" value="TPR-like"/>
    <property type="match status" value="1"/>
</dbReference>
<dbReference type="InterPro" id="IPR011990">
    <property type="entry name" value="TPR-like_helical_dom_sf"/>
</dbReference>
<dbReference type="InterPro" id="IPR051677">
    <property type="entry name" value="AfsR-DnrI-RedD_regulator"/>
</dbReference>
<keyword evidence="4" id="KW-0804">Transcription</keyword>
<dbReference type="InterPro" id="IPR016032">
    <property type="entry name" value="Sig_transdc_resp-reg_C-effctor"/>
</dbReference>
<dbReference type="Proteomes" id="UP000763557">
    <property type="component" value="Unassembled WGS sequence"/>
</dbReference>
<dbReference type="CDD" id="cd00383">
    <property type="entry name" value="trans_reg_C"/>
    <property type="match status" value="1"/>
</dbReference>
<protein>
    <submittedName>
        <fullName evidence="7">DNA-binding transcriptional activator of the SARP family</fullName>
    </submittedName>
</protein>
<dbReference type="PROSITE" id="PS51755">
    <property type="entry name" value="OMPR_PHOB"/>
    <property type="match status" value="1"/>
</dbReference>
<dbReference type="SMART" id="SM01043">
    <property type="entry name" value="BTAD"/>
    <property type="match status" value="1"/>
</dbReference>